<name>A0A2S0MZL9_9BURK</name>
<keyword evidence="2" id="KW-1185">Reference proteome</keyword>
<dbReference type="KEGG" id="simp:C6571_07440"/>
<dbReference type="Proteomes" id="UP000239326">
    <property type="component" value="Chromosome"/>
</dbReference>
<dbReference type="EMBL" id="CP027669">
    <property type="protein sequence ID" value="AVO41141.1"/>
    <property type="molecule type" value="Genomic_DNA"/>
</dbReference>
<gene>
    <name evidence="1" type="ORF">C6571_07440</name>
</gene>
<accession>A0A2S0MZL9</accession>
<organism evidence="1 2">
    <name type="scientific">Simplicispira suum</name>
    <dbReference type="NCBI Taxonomy" id="2109915"/>
    <lineage>
        <taxon>Bacteria</taxon>
        <taxon>Pseudomonadati</taxon>
        <taxon>Pseudomonadota</taxon>
        <taxon>Betaproteobacteria</taxon>
        <taxon>Burkholderiales</taxon>
        <taxon>Comamonadaceae</taxon>
        <taxon>Simplicispira</taxon>
    </lineage>
</organism>
<evidence type="ECO:0008006" key="3">
    <source>
        <dbReference type="Google" id="ProtNLM"/>
    </source>
</evidence>
<evidence type="ECO:0000313" key="1">
    <source>
        <dbReference type="EMBL" id="AVO41141.1"/>
    </source>
</evidence>
<dbReference type="OrthoDB" id="283783at2"/>
<dbReference type="InterPro" id="IPR025455">
    <property type="entry name" value="DUF4276"/>
</dbReference>
<proteinExistence type="predicted"/>
<protein>
    <recommendedName>
        <fullName evidence="3">DUF4276 domain-containing protein</fullName>
    </recommendedName>
</protein>
<dbReference type="Pfam" id="PF14103">
    <property type="entry name" value="DUF4276"/>
    <property type="match status" value="1"/>
</dbReference>
<dbReference type="RefSeq" id="WP_106446120.1">
    <property type="nucleotide sequence ID" value="NZ_CP027669.1"/>
</dbReference>
<dbReference type="AlphaFoldDB" id="A0A2S0MZL9"/>
<reference evidence="1 2" key="1">
    <citation type="submission" date="2018-03" db="EMBL/GenBank/DDBJ databases">
        <title>Genome sequencing of Simplicispira sp.</title>
        <authorList>
            <person name="Kim S.-J."/>
            <person name="Heo J."/>
            <person name="Kwon S.-W."/>
        </authorList>
    </citation>
    <scope>NUCLEOTIDE SEQUENCE [LARGE SCALE GENOMIC DNA]</scope>
    <source>
        <strain evidence="1 2">SC1-8</strain>
    </source>
</reference>
<sequence length="191" mass="21668">MKEIVFLVEGEAERCLLEAFLPRVLPAGIGHRIIPFQGKQDMEKRMALRIRGYLNPQARFLVLRDQDSHADCVALKRSLQERCVGTRRETHCLVRIACTELETFYLADLAAVSQALEIPGLERQQLKSKFRDPDNLGSPSHELRALTKNRYDKRDGSARIGRHLALDNARSPSFRHLVAGIRRLSAELLGT</sequence>
<evidence type="ECO:0000313" key="2">
    <source>
        <dbReference type="Proteomes" id="UP000239326"/>
    </source>
</evidence>